<accession>A0AAV7DCL6</accession>
<feature type="region of interest" description="Disordered" evidence="1">
    <location>
        <begin position="134"/>
        <end position="154"/>
    </location>
</feature>
<feature type="compositionally biased region" description="Basic and acidic residues" evidence="1">
    <location>
        <begin position="1"/>
        <end position="11"/>
    </location>
</feature>
<keyword evidence="3" id="KW-1185">Reference proteome</keyword>
<dbReference type="GO" id="GO:0045667">
    <property type="term" value="P:regulation of osteoblast differentiation"/>
    <property type="evidence" value="ECO:0007669"/>
    <property type="project" value="TreeGrafter"/>
</dbReference>
<evidence type="ECO:0008006" key="4">
    <source>
        <dbReference type="Google" id="ProtNLM"/>
    </source>
</evidence>
<feature type="compositionally biased region" description="Basic and acidic residues" evidence="1">
    <location>
        <begin position="39"/>
        <end position="56"/>
    </location>
</feature>
<feature type="compositionally biased region" description="Basic and acidic residues" evidence="1">
    <location>
        <begin position="180"/>
        <end position="193"/>
    </location>
</feature>
<dbReference type="GO" id="GO:0030154">
    <property type="term" value="P:cell differentiation"/>
    <property type="evidence" value="ECO:0007669"/>
    <property type="project" value="InterPro"/>
</dbReference>
<sequence>MGDAEKDHHYSEPSGPPPPAIVHHEEKQESPVPIRRRLRDREMLKRKKEEAQEKDTYQWVFGEKTSTKRQRKTKGSGRGRRKQVKEPELEPQPEPEQEPVHEVQQDQMPEEEHLETEAENKFELLSDVPQVHVEHEQEQKPLVHQEDSVATGTKEEPAEVTLLIHEEADGHLPQETSSLLKDKEEAAESHPVPDTEVTGLPDVFAFPLDQEQVEHQYYTPLL</sequence>
<gene>
    <name evidence="2" type="ORF">GDO81_001438</name>
</gene>
<protein>
    <recommendedName>
        <fullName evidence="4">Hemogen</fullName>
    </recommendedName>
</protein>
<comment type="caution">
    <text evidence="2">The sequence shown here is derived from an EMBL/GenBank/DDBJ whole genome shotgun (WGS) entry which is preliminary data.</text>
</comment>
<dbReference type="EMBL" id="WNYA01000001">
    <property type="protein sequence ID" value="KAG8595165.1"/>
    <property type="molecule type" value="Genomic_DNA"/>
</dbReference>
<feature type="region of interest" description="Disordered" evidence="1">
    <location>
        <begin position="167"/>
        <end position="199"/>
    </location>
</feature>
<feature type="compositionally biased region" description="Basic residues" evidence="1">
    <location>
        <begin position="67"/>
        <end position="83"/>
    </location>
</feature>
<dbReference type="PANTHER" id="PTHR15993:SF6">
    <property type="entry name" value="HEMOGEN"/>
    <property type="match status" value="1"/>
</dbReference>
<dbReference type="PANTHER" id="PTHR15993">
    <property type="entry name" value="HEMOGEN"/>
    <property type="match status" value="1"/>
</dbReference>
<reference evidence="2" key="1">
    <citation type="thesis" date="2020" institute="ProQuest LLC" country="789 East Eisenhower Parkway, Ann Arbor, MI, USA">
        <title>Comparative Genomics and Chromosome Evolution.</title>
        <authorList>
            <person name="Mudd A.B."/>
        </authorList>
    </citation>
    <scope>NUCLEOTIDE SEQUENCE</scope>
    <source>
        <strain evidence="2">237g6f4</strain>
        <tissue evidence="2">Blood</tissue>
    </source>
</reference>
<organism evidence="2 3">
    <name type="scientific">Engystomops pustulosus</name>
    <name type="common">Tungara frog</name>
    <name type="synonym">Physalaemus pustulosus</name>
    <dbReference type="NCBI Taxonomy" id="76066"/>
    <lineage>
        <taxon>Eukaryota</taxon>
        <taxon>Metazoa</taxon>
        <taxon>Chordata</taxon>
        <taxon>Craniata</taxon>
        <taxon>Vertebrata</taxon>
        <taxon>Euteleostomi</taxon>
        <taxon>Amphibia</taxon>
        <taxon>Batrachia</taxon>
        <taxon>Anura</taxon>
        <taxon>Neobatrachia</taxon>
        <taxon>Hyloidea</taxon>
        <taxon>Leptodactylidae</taxon>
        <taxon>Leiuperinae</taxon>
        <taxon>Engystomops</taxon>
    </lineage>
</organism>
<proteinExistence type="predicted"/>
<dbReference type="GO" id="GO:0005654">
    <property type="term" value="C:nucleoplasm"/>
    <property type="evidence" value="ECO:0007669"/>
    <property type="project" value="TreeGrafter"/>
</dbReference>
<name>A0AAV7DCL6_ENGPU</name>
<dbReference type="AlphaFoldDB" id="A0AAV7DCL6"/>
<evidence type="ECO:0000256" key="1">
    <source>
        <dbReference type="SAM" id="MobiDB-lite"/>
    </source>
</evidence>
<evidence type="ECO:0000313" key="3">
    <source>
        <dbReference type="Proteomes" id="UP000824782"/>
    </source>
</evidence>
<feature type="region of interest" description="Disordered" evidence="1">
    <location>
        <begin position="1"/>
        <end position="120"/>
    </location>
</feature>
<evidence type="ECO:0000313" key="2">
    <source>
        <dbReference type="EMBL" id="KAG8595165.1"/>
    </source>
</evidence>
<dbReference type="Proteomes" id="UP000824782">
    <property type="component" value="Unassembled WGS sequence"/>
</dbReference>
<dbReference type="InterPro" id="IPR033272">
    <property type="entry name" value="Hemogen"/>
</dbReference>